<comment type="caution">
    <text evidence="3">Lacks conserved residue(s) required for the propagation of feature annotation.</text>
</comment>
<dbReference type="PANTHER" id="PTHR11705">
    <property type="entry name" value="PROTEASE FAMILY M14 CARBOXYPEPTIDASE A,B"/>
    <property type="match status" value="1"/>
</dbReference>
<dbReference type="InterPro" id="IPR000834">
    <property type="entry name" value="Peptidase_M14"/>
</dbReference>
<dbReference type="SMART" id="SM00631">
    <property type="entry name" value="Zn_pept"/>
    <property type="match status" value="1"/>
</dbReference>
<gene>
    <name evidence="6" type="ORF">HXX02_09500</name>
</gene>
<proteinExistence type="inferred from homology"/>
<evidence type="ECO:0000256" key="4">
    <source>
        <dbReference type="SAM" id="SignalP"/>
    </source>
</evidence>
<keyword evidence="4" id="KW-0732">Signal</keyword>
<feature type="chain" id="PRO_5047018363" description="Peptidase M14 domain-containing protein" evidence="4">
    <location>
        <begin position="34"/>
        <end position="613"/>
    </location>
</feature>
<evidence type="ECO:0000313" key="7">
    <source>
        <dbReference type="Proteomes" id="UP001205566"/>
    </source>
</evidence>
<evidence type="ECO:0000256" key="1">
    <source>
        <dbReference type="ARBA" id="ARBA00001947"/>
    </source>
</evidence>
<dbReference type="PROSITE" id="PS52035">
    <property type="entry name" value="PEPTIDASE_M14"/>
    <property type="match status" value="1"/>
</dbReference>
<evidence type="ECO:0000256" key="3">
    <source>
        <dbReference type="PROSITE-ProRule" id="PRU01379"/>
    </source>
</evidence>
<dbReference type="EMBL" id="JACASI010000026">
    <property type="protein sequence ID" value="MCQ3829681.1"/>
    <property type="molecule type" value="Genomic_DNA"/>
</dbReference>
<feature type="domain" description="Peptidase M14" evidence="5">
    <location>
        <begin position="72"/>
        <end position="356"/>
    </location>
</feature>
<dbReference type="Proteomes" id="UP001205566">
    <property type="component" value="Unassembled WGS sequence"/>
</dbReference>
<evidence type="ECO:0000256" key="2">
    <source>
        <dbReference type="ARBA" id="ARBA00005988"/>
    </source>
</evidence>
<feature type="signal peptide" evidence="4">
    <location>
        <begin position="1"/>
        <end position="33"/>
    </location>
</feature>
<keyword evidence="7" id="KW-1185">Reference proteome</keyword>
<reference evidence="6" key="1">
    <citation type="thesis" date="2020" institute="Technische Universitat Dresden" country="Dresden, Germany">
        <title>The Agarolytic System of Microbulbifer elongatus PORT2, Isolated from Batu Karas, Pangandaran West Java Indonesia.</title>
        <authorList>
            <person name="Anggraeni S.R."/>
        </authorList>
    </citation>
    <scope>NUCLEOTIDE SEQUENCE</scope>
    <source>
        <strain evidence="6">PORT2</strain>
    </source>
</reference>
<sequence length="613" mass="68605">MSIHRTPAFRHRVCSHLCRFIAGLALASSTAVASNELTAPLPELLPWKGASEKLVQQKGDWVTPAEASDFKTTPDYEATRAFANRLAAASDDIQVSDTGAANSGRKIQLITVTEGGSDAKANGKPTLLAQAGIHSGEIDGKDASFMLLRDYIGDDKSLKALISKVNLLIIPILNVDGHERAGPHTRMNQRGPHNAGWRTNRNNLNLNRDYAKLDTPELRAVMDVINQYKPELYLDIHVTDGEDYQYDITYGYNGSFASDSPKIVRWLEQTFQHNVDSALTKAGHVPGPLVFGVNSDEFAEGISHWTATPRYSNGLGDLRHTPTVLVENHSLKPYRQRVLGTYELIKASLASLAEHGNALRAAITEDQQQRPQTQVLAWSANKTPDLSVYAEKPFKGMAYEKKQNPISGKESVVWLGKARDYLGLPVFRDDVKAVEVRVPEAFYIPRHEKLVIERLKAHGIEVSDAKGGPLPLTQFTVEAHEFGKAPFEGHFRVDAKFSQERIQRPVDDYLEVSTNQSLGKLATALLDPRGPDSFFQWGFFNQIFQRTEYAEPYALIPLAEKMLAQDADLRSAFEKRLQDKTFAENPSARLAFFYQRSPYYDQEYLKYPVLLKY</sequence>
<accession>A0ABT1P3R4</accession>
<dbReference type="PANTHER" id="PTHR11705:SF145">
    <property type="entry name" value="PEPTIDASE M14 CARBOXYPEPTIDASE A DOMAIN-CONTAINING PROTEIN"/>
    <property type="match status" value="1"/>
</dbReference>
<comment type="cofactor">
    <cofactor evidence="1">
        <name>Zn(2+)</name>
        <dbReference type="ChEBI" id="CHEBI:29105"/>
    </cofactor>
</comment>
<evidence type="ECO:0000259" key="5">
    <source>
        <dbReference type="PROSITE" id="PS52035"/>
    </source>
</evidence>
<organism evidence="6 7">
    <name type="scientific">Microbulbifer elongatus</name>
    <dbReference type="NCBI Taxonomy" id="86173"/>
    <lineage>
        <taxon>Bacteria</taxon>
        <taxon>Pseudomonadati</taxon>
        <taxon>Pseudomonadota</taxon>
        <taxon>Gammaproteobacteria</taxon>
        <taxon>Cellvibrionales</taxon>
        <taxon>Microbulbiferaceae</taxon>
        <taxon>Microbulbifer</taxon>
    </lineage>
</organism>
<comment type="similarity">
    <text evidence="2 3">Belongs to the peptidase M14 family.</text>
</comment>
<dbReference type="Pfam" id="PF00246">
    <property type="entry name" value="Peptidase_M14"/>
    <property type="match status" value="1"/>
</dbReference>
<evidence type="ECO:0000313" key="6">
    <source>
        <dbReference type="EMBL" id="MCQ3829681.1"/>
    </source>
</evidence>
<comment type="caution">
    <text evidence="6">The sequence shown here is derived from an EMBL/GenBank/DDBJ whole genome shotgun (WGS) entry which is preliminary data.</text>
</comment>
<dbReference type="Gene3D" id="3.40.630.10">
    <property type="entry name" value="Zn peptidases"/>
    <property type="match status" value="1"/>
</dbReference>
<protein>
    <recommendedName>
        <fullName evidence="5">Peptidase M14 domain-containing protein</fullName>
    </recommendedName>
</protein>
<name>A0ABT1P3R4_9GAMM</name>
<dbReference type="SUPFAM" id="SSF53187">
    <property type="entry name" value="Zn-dependent exopeptidases"/>
    <property type="match status" value="1"/>
</dbReference>